<evidence type="ECO:0000313" key="1">
    <source>
        <dbReference type="EMBL" id="RJE24178.1"/>
    </source>
</evidence>
<gene>
    <name evidence="1" type="ORF">PHISCL_03497</name>
</gene>
<accession>A0A3A2ZLV1</accession>
<dbReference type="AlphaFoldDB" id="A0A3A2ZLV1"/>
<comment type="caution">
    <text evidence="1">The sequence shown here is derived from an EMBL/GenBank/DDBJ whole genome shotgun (WGS) entry which is preliminary data.</text>
</comment>
<dbReference type="Proteomes" id="UP000266188">
    <property type="component" value="Unassembled WGS sequence"/>
</dbReference>
<dbReference type="EMBL" id="MVGC01000091">
    <property type="protein sequence ID" value="RJE24178.1"/>
    <property type="molecule type" value="Genomic_DNA"/>
</dbReference>
<sequence>MCYGPASLVITKDHTTPTGQSVSEYPPPAVPRVLHTGNEVTASAVCWQDHDRNINTYRLADGAA</sequence>
<evidence type="ECO:0000313" key="2">
    <source>
        <dbReference type="Proteomes" id="UP000266188"/>
    </source>
</evidence>
<reference evidence="2" key="1">
    <citation type="submission" date="2017-02" db="EMBL/GenBank/DDBJ databases">
        <authorList>
            <person name="Tafer H."/>
            <person name="Lopandic K."/>
        </authorList>
    </citation>
    <scope>NUCLEOTIDE SEQUENCE [LARGE SCALE GENOMIC DNA]</scope>
    <source>
        <strain evidence="2">CBS 366.77</strain>
    </source>
</reference>
<name>A0A3A2ZLV1_9EURO</name>
<proteinExistence type="predicted"/>
<protein>
    <submittedName>
        <fullName evidence="1">Uncharacterized protein</fullName>
    </submittedName>
</protein>
<organism evidence="1 2">
    <name type="scientific">Aspergillus sclerotialis</name>
    <dbReference type="NCBI Taxonomy" id="2070753"/>
    <lineage>
        <taxon>Eukaryota</taxon>
        <taxon>Fungi</taxon>
        <taxon>Dikarya</taxon>
        <taxon>Ascomycota</taxon>
        <taxon>Pezizomycotina</taxon>
        <taxon>Eurotiomycetes</taxon>
        <taxon>Eurotiomycetidae</taxon>
        <taxon>Eurotiales</taxon>
        <taxon>Aspergillaceae</taxon>
        <taxon>Aspergillus</taxon>
        <taxon>Aspergillus subgen. Polypaecilum</taxon>
    </lineage>
</organism>
<keyword evidence="2" id="KW-1185">Reference proteome</keyword>